<evidence type="ECO:0000256" key="1">
    <source>
        <dbReference type="SAM" id="Phobius"/>
    </source>
</evidence>
<sequence>MRKGMLDSIPEYEATESQDNAPSRFVIGVAFLPRIASRWLVLNLILNLELIRPAGSFVYLANLWAFIDCRQLSDHKDHNLENEDCRHLYPGTEFMDVEDGEISWFKAGVRVGCGIGLSICAGIGIAVGLLVRTYRRHYPKL</sequence>
<keyword evidence="1" id="KW-0812">Transmembrane</keyword>
<keyword evidence="3" id="KW-1185">Reference proteome</keyword>
<evidence type="ECO:0000313" key="3">
    <source>
        <dbReference type="Proteomes" id="UP001151752"/>
    </source>
</evidence>
<evidence type="ECO:0000313" key="2">
    <source>
        <dbReference type="EMBL" id="KAJ6739074.1"/>
    </source>
</evidence>
<dbReference type="AlphaFoldDB" id="A0A9Q0UZ11"/>
<organism evidence="2 3">
    <name type="scientific">Salix koriyanagi</name>
    <dbReference type="NCBI Taxonomy" id="2511006"/>
    <lineage>
        <taxon>Eukaryota</taxon>
        <taxon>Viridiplantae</taxon>
        <taxon>Streptophyta</taxon>
        <taxon>Embryophyta</taxon>
        <taxon>Tracheophyta</taxon>
        <taxon>Spermatophyta</taxon>
        <taxon>Magnoliopsida</taxon>
        <taxon>eudicotyledons</taxon>
        <taxon>Gunneridae</taxon>
        <taxon>Pentapetalae</taxon>
        <taxon>rosids</taxon>
        <taxon>fabids</taxon>
        <taxon>Malpighiales</taxon>
        <taxon>Salicaceae</taxon>
        <taxon>Saliceae</taxon>
        <taxon>Salix</taxon>
    </lineage>
</organism>
<proteinExistence type="predicted"/>
<gene>
    <name evidence="2" type="ORF">OIU74_003938</name>
</gene>
<reference evidence="2" key="1">
    <citation type="submission" date="2022-11" db="EMBL/GenBank/DDBJ databases">
        <authorList>
            <person name="Hyden B.L."/>
            <person name="Feng K."/>
            <person name="Yates T."/>
            <person name="Jawdy S."/>
            <person name="Smart L.B."/>
            <person name="Muchero W."/>
        </authorList>
    </citation>
    <scope>NUCLEOTIDE SEQUENCE</scope>
    <source>
        <tissue evidence="2">Shoot tip</tissue>
    </source>
</reference>
<comment type="caution">
    <text evidence="2">The sequence shown here is derived from an EMBL/GenBank/DDBJ whole genome shotgun (WGS) entry which is preliminary data.</text>
</comment>
<reference evidence="2" key="2">
    <citation type="journal article" date="2023" name="Int. J. Mol. Sci.">
        <title>De Novo Assembly and Annotation of 11 Diverse Shrub Willow (Salix) Genomes Reveals Novel Gene Organization in Sex-Linked Regions.</title>
        <authorList>
            <person name="Hyden B."/>
            <person name="Feng K."/>
            <person name="Yates T.B."/>
            <person name="Jawdy S."/>
            <person name="Cereghino C."/>
            <person name="Smart L.B."/>
            <person name="Muchero W."/>
        </authorList>
    </citation>
    <scope>NUCLEOTIDE SEQUENCE</scope>
    <source>
        <tissue evidence="2">Shoot tip</tissue>
    </source>
</reference>
<accession>A0A9Q0UZ11</accession>
<dbReference type="EMBL" id="JAPFFM010000010">
    <property type="protein sequence ID" value="KAJ6739074.1"/>
    <property type="molecule type" value="Genomic_DNA"/>
</dbReference>
<keyword evidence="1" id="KW-0472">Membrane</keyword>
<dbReference type="Proteomes" id="UP001151752">
    <property type="component" value="Chromosome 4"/>
</dbReference>
<feature type="transmembrane region" description="Helical" evidence="1">
    <location>
        <begin position="107"/>
        <end position="131"/>
    </location>
</feature>
<name>A0A9Q0UZ11_9ROSI</name>
<keyword evidence="1" id="KW-1133">Transmembrane helix</keyword>
<protein>
    <submittedName>
        <fullName evidence="2">FORMATE DEHYDROGENASE 1</fullName>
    </submittedName>
</protein>